<dbReference type="Pfam" id="PF04087">
    <property type="entry name" value="DUF389"/>
    <property type="match status" value="1"/>
</dbReference>
<keyword evidence="1" id="KW-1133">Transmembrane helix</keyword>
<feature type="transmembrane region" description="Helical" evidence="1">
    <location>
        <begin position="115"/>
        <end position="135"/>
    </location>
</feature>
<feature type="transmembrane region" description="Helical" evidence="1">
    <location>
        <begin position="319"/>
        <end position="338"/>
    </location>
</feature>
<sequence>MRLVQVAVPAAKRDTVLKALDDEGVDYVVSDESSGREYDAVVSFPAPANAVEDLLARLRGVGVDEHGYTVVTDATTVISARFDALEDEYDGNEEAEDRIAREELVARAKSLASTFPTYVTLTIISAIIATAGLLLDSAATVVGSMVIAPLIGPAMAACVGTVVDDRELWVRGVRLQFIGIVLSILAAALFAWLVQVTNLVPPGLDPTTIPQVQERIAPDFLSLTVALGAGVAGALSLRTGVSTALVGVMIAVALIPPAATVGIGIAFGLPAVALTSAVLVLVNVLSINLAALIVLWYSGYRPEQFFQREEARSDTLTRVGGLVVAIVVLSVFLGGVTYDSYRVAETEETIRGEVDAAIDETDGRVVLLDVSMETERQRLLFTGVERVVVTVGAPPGDRPTDLAARIDSRIRAATGTDVDVEVRYVEVTRQNVAVPA</sequence>
<reference evidence="2 3" key="1">
    <citation type="journal article" date="2019" name="Int. J. Syst. Evol. Microbiol.">
        <title>The Global Catalogue of Microorganisms (GCM) 10K type strain sequencing project: providing services to taxonomists for standard genome sequencing and annotation.</title>
        <authorList>
            <consortium name="The Broad Institute Genomics Platform"/>
            <consortium name="The Broad Institute Genome Sequencing Center for Infectious Disease"/>
            <person name="Wu L."/>
            <person name="Ma J."/>
        </authorList>
    </citation>
    <scope>NUCLEOTIDE SEQUENCE [LARGE SCALE GENOMIC DNA]</scope>
    <source>
        <strain evidence="2 3">PSRA2</strain>
    </source>
</reference>
<dbReference type="InterPro" id="IPR005240">
    <property type="entry name" value="DUF389"/>
</dbReference>
<name>A0ABD5U8B6_9EURY</name>
<gene>
    <name evidence="2" type="ORF">ACFQHK_08720</name>
</gene>
<feature type="transmembrane region" description="Helical" evidence="1">
    <location>
        <begin position="141"/>
        <end position="163"/>
    </location>
</feature>
<keyword evidence="3" id="KW-1185">Reference proteome</keyword>
<feature type="transmembrane region" description="Helical" evidence="1">
    <location>
        <begin position="244"/>
        <end position="267"/>
    </location>
</feature>
<dbReference type="NCBIfam" id="TIGR00341">
    <property type="entry name" value="TIGR00341 family protein"/>
    <property type="match status" value="1"/>
</dbReference>
<feature type="transmembrane region" description="Helical" evidence="1">
    <location>
        <begin position="273"/>
        <end position="298"/>
    </location>
</feature>
<keyword evidence="1" id="KW-0812">Transmembrane</keyword>
<feature type="transmembrane region" description="Helical" evidence="1">
    <location>
        <begin position="216"/>
        <end position="237"/>
    </location>
</feature>
<evidence type="ECO:0000256" key="1">
    <source>
        <dbReference type="SAM" id="Phobius"/>
    </source>
</evidence>
<feature type="transmembrane region" description="Helical" evidence="1">
    <location>
        <begin position="175"/>
        <end position="196"/>
    </location>
</feature>
<dbReference type="EMBL" id="JBHSXM010000001">
    <property type="protein sequence ID" value="MFC6836594.1"/>
    <property type="molecule type" value="Genomic_DNA"/>
</dbReference>
<dbReference type="RefSeq" id="WP_304448276.1">
    <property type="nucleotide sequence ID" value="NZ_JARRAH010000001.1"/>
</dbReference>
<dbReference type="AlphaFoldDB" id="A0ABD5U8B6"/>
<dbReference type="PANTHER" id="PTHR20992">
    <property type="entry name" value="AT15442P-RELATED"/>
    <property type="match status" value="1"/>
</dbReference>
<dbReference type="Proteomes" id="UP001596406">
    <property type="component" value="Unassembled WGS sequence"/>
</dbReference>
<evidence type="ECO:0000313" key="3">
    <source>
        <dbReference type="Proteomes" id="UP001596406"/>
    </source>
</evidence>
<evidence type="ECO:0000313" key="2">
    <source>
        <dbReference type="EMBL" id="MFC6836594.1"/>
    </source>
</evidence>
<keyword evidence="1" id="KW-0472">Membrane</keyword>
<dbReference type="PANTHER" id="PTHR20992:SF9">
    <property type="entry name" value="AT15442P-RELATED"/>
    <property type="match status" value="1"/>
</dbReference>
<protein>
    <submittedName>
        <fullName evidence="2">TIGR00341 family protein</fullName>
    </submittedName>
</protein>
<comment type="caution">
    <text evidence="2">The sequence shown here is derived from an EMBL/GenBank/DDBJ whole genome shotgun (WGS) entry which is preliminary data.</text>
</comment>
<accession>A0ABD5U8B6</accession>
<proteinExistence type="predicted"/>
<organism evidence="2 3">
    <name type="scientific">Halomarina ordinaria</name>
    <dbReference type="NCBI Taxonomy" id="3033939"/>
    <lineage>
        <taxon>Archaea</taxon>
        <taxon>Methanobacteriati</taxon>
        <taxon>Methanobacteriota</taxon>
        <taxon>Stenosarchaea group</taxon>
        <taxon>Halobacteria</taxon>
        <taxon>Halobacteriales</taxon>
        <taxon>Natronomonadaceae</taxon>
        <taxon>Halomarina</taxon>
    </lineage>
</organism>